<protein>
    <submittedName>
        <fullName evidence="3">BTB domain-containing protein</fullName>
    </submittedName>
</protein>
<dbReference type="InterPro" id="IPR011333">
    <property type="entry name" value="SKP1/BTB/POZ_sf"/>
</dbReference>
<evidence type="ECO:0000259" key="1">
    <source>
        <dbReference type="PROSITE" id="PS50097"/>
    </source>
</evidence>
<dbReference type="PANTHER" id="PTHR24413">
    <property type="entry name" value="SPECKLE-TYPE POZ PROTEIN"/>
    <property type="match status" value="1"/>
</dbReference>
<evidence type="ECO:0000313" key="2">
    <source>
        <dbReference type="Proteomes" id="UP000887578"/>
    </source>
</evidence>
<name>A0A914R3W1_9BILA</name>
<dbReference type="InterPro" id="IPR000210">
    <property type="entry name" value="BTB/POZ_dom"/>
</dbReference>
<feature type="domain" description="BTB" evidence="1">
    <location>
        <begin position="149"/>
        <end position="212"/>
    </location>
</feature>
<sequence length="314" mass="36659">MHSQNIIQKYAFKTTWEMDEKLFDDTKVKFATESKAVEGMSNVKWHLECDNVFPPDISFVVESETEIEYSMKYKLSDNHSKILEKNDITSRGKHMVKLFIQIPFKNYVQNGKITLDVEAIFSYKNKPINDFNVDGASEWGLRLKQNNSEDFEILVYGETIQIHKFMIIAESPVFTKMFESDFKEAKENKVTIIDFKYEIVQAAIDYCYRQNITEFLKDYKNMMELLRFSDKYDFQTLKPKLEKHVENNLTKESVFHIASAAEKANAPKLRQACIKFVKPFLNNCSAWPATEMTEIDPMFWKDLVAAALNMNNSA</sequence>
<proteinExistence type="predicted"/>
<dbReference type="PROSITE" id="PS50097">
    <property type="entry name" value="BTB"/>
    <property type="match status" value="1"/>
</dbReference>
<accession>A0A914R3W1</accession>
<dbReference type="CDD" id="cd18186">
    <property type="entry name" value="BTB_POZ_ZBTB_KLHL-like"/>
    <property type="match status" value="1"/>
</dbReference>
<dbReference type="WBParaSite" id="PDA_v2.g6133.t1">
    <property type="protein sequence ID" value="PDA_v2.g6133.t1"/>
    <property type="gene ID" value="PDA_v2.g6133"/>
</dbReference>
<dbReference type="SMART" id="SM00225">
    <property type="entry name" value="BTB"/>
    <property type="match status" value="1"/>
</dbReference>
<dbReference type="AlphaFoldDB" id="A0A914R3W1"/>
<organism evidence="2 3">
    <name type="scientific">Panagrolaimus davidi</name>
    <dbReference type="NCBI Taxonomy" id="227884"/>
    <lineage>
        <taxon>Eukaryota</taxon>
        <taxon>Metazoa</taxon>
        <taxon>Ecdysozoa</taxon>
        <taxon>Nematoda</taxon>
        <taxon>Chromadorea</taxon>
        <taxon>Rhabditida</taxon>
        <taxon>Tylenchina</taxon>
        <taxon>Panagrolaimomorpha</taxon>
        <taxon>Panagrolaimoidea</taxon>
        <taxon>Panagrolaimidae</taxon>
        <taxon>Panagrolaimus</taxon>
    </lineage>
</organism>
<reference evidence="3" key="1">
    <citation type="submission" date="2022-11" db="UniProtKB">
        <authorList>
            <consortium name="WormBaseParasite"/>
        </authorList>
    </citation>
    <scope>IDENTIFICATION</scope>
</reference>
<dbReference type="Pfam" id="PF00651">
    <property type="entry name" value="BTB"/>
    <property type="match status" value="1"/>
</dbReference>
<evidence type="ECO:0000313" key="3">
    <source>
        <dbReference type="WBParaSite" id="PDA_v2.g6133.t1"/>
    </source>
</evidence>
<keyword evidence="2" id="KW-1185">Reference proteome</keyword>
<dbReference type="SUPFAM" id="SSF54695">
    <property type="entry name" value="POZ domain"/>
    <property type="match status" value="1"/>
</dbReference>
<dbReference type="Proteomes" id="UP000887578">
    <property type="component" value="Unplaced"/>
</dbReference>
<dbReference type="Gene3D" id="3.30.710.10">
    <property type="entry name" value="Potassium Channel Kv1.1, Chain A"/>
    <property type="match status" value="1"/>
</dbReference>